<dbReference type="InterPro" id="IPR024704">
    <property type="entry name" value="SMC"/>
</dbReference>
<dbReference type="EMBL" id="JANIDV010000001">
    <property type="protein sequence ID" value="MCX5615820.1"/>
    <property type="molecule type" value="Genomic_DNA"/>
</dbReference>
<feature type="coiled-coil region" evidence="6">
    <location>
        <begin position="825"/>
        <end position="908"/>
    </location>
</feature>
<feature type="coiled-coil region" evidence="6">
    <location>
        <begin position="1198"/>
        <end position="1274"/>
    </location>
</feature>
<dbReference type="PANTHER" id="PTHR43977">
    <property type="entry name" value="STRUCTURAL MAINTENANCE OF CHROMOSOMES PROTEIN 3"/>
    <property type="match status" value="1"/>
</dbReference>
<keyword evidence="4 6" id="KW-0175">Coiled coil</keyword>
<dbReference type="Proteomes" id="UP001165633">
    <property type="component" value="Unassembled WGS sequence"/>
</dbReference>
<keyword evidence="1 6" id="KW-0963">Cytoplasm</keyword>
<feature type="coiled-coil region" evidence="6">
    <location>
        <begin position="182"/>
        <end position="216"/>
    </location>
</feature>
<comment type="domain">
    <text evidence="6">Contains large globular domains required for ATP hydrolysis at each terminus and a third globular domain forming a flexible hinge near the middle of the molecule. These domains are separated by coiled-coil structures.</text>
</comment>
<keyword evidence="3 6" id="KW-0067">ATP-binding</keyword>
<gene>
    <name evidence="6" type="primary">smc</name>
    <name evidence="9" type="ORF">NQF87_02335</name>
</gene>
<dbReference type="InterPro" id="IPR027417">
    <property type="entry name" value="P-loop_NTPase"/>
</dbReference>
<keyword evidence="10" id="KW-1185">Reference proteome</keyword>
<organism evidence="9 10">
    <name type="scientific">Bombella dulcis</name>
    <dbReference type="NCBI Taxonomy" id="2967339"/>
    <lineage>
        <taxon>Bacteria</taxon>
        <taxon>Pseudomonadati</taxon>
        <taxon>Pseudomonadota</taxon>
        <taxon>Alphaproteobacteria</taxon>
        <taxon>Acetobacterales</taxon>
        <taxon>Acetobacteraceae</taxon>
        <taxon>Bombella</taxon>
    </lineage>
</organism>
<evidence type="ECO:0000313" key="10">
    <source>
        <dbReference type="Proteomes" id="UP001165633"/>
    </source>
</evidence>
<feature type="coiled-coil region" evidence="6">
    <location>
        <begin position="315"/>
        <end position="346"/>
    </location>
</feature>
<sequence length="1515" mass="171396">MTQHKATTTRLDIVGFKSFADEVHLDILPGLTGIVGPNGCGKSNIVEALRWTMGETSARALRGGESDDLIFAGTGNRPARNLARVTLHLKAATGLAPVPFQQADELEISRQAERGSGSTYRINNRVMRARDVQTIFADLSSGARSSSIISQNRVSQLIASKPEERRLLLEEAAGITGLYVRRRDAELKLRQAESNLERAEEHHQLLDQKLNILSAQSEQAQRYRTVSEEIRQHEKSLLVLQHARAEQLVQSRQAALGKAREALSKSEQALQTAQEHVTAQMKKRQKQEEELAALRPQMEQRRIRIEVAQASLKHRKQASEENARQRAQLEDDLARQKEELARLTEQQHTTEQFLEQLTAQQDVLAAQAPTLAKTLTALKKQEADQQTEHATLSAKYQDGTLQHERLQSHQQALSRQISDDRQNLERLQTELKTIEQDCLQNTPADSTHQQVSDSLEQAASYERHAKEATAHFQEQRLLCERTQRDLQDAQKQLQQLQQREKELSQSIIRQQARLKTAQEQAQQIGQELLDEATKEQLQQTCTKMQEQTEQATQTEKQLTQKRENAEHTWLTEKAAQEKQQQRRLFLQQELVRLADQIKEQQARHTKAQTALEEARSKALTDEELQTAQTNLENLTEQVKKRSESLVQIEEQHTALLKKEQDTQADLQQTETALLRCKGEHEGLQRSLQSSLLSIPHPVMERLTIPDELTNAVVSALTDGLEASLPRRGETLTNTPRQWYALPPFTEQTEPHSALASLPNLATLIETPAPLERAFQAIFLLENNETGPSLQKHLQPGQSLVSKDGALWRWDGFIRQSNTPTAEMIRLQQAQKLKKTEAALETLSQQYESQKRHAHEIQQKRESLEQALAEQRQNHEVSRDKQAQLHHQLEGLKQRHAFQQEQLTLLQGEATTHAEQLARTTGQHDETRKELATLPESDNRVSEAATILQTLREQEQAARQALDSARAQLQKAEADQQQALFRNHSLATRLEELTQAIAQLEQDMKEQNIQKQTILDSQQQINLSALQADMAKAQSALQLAQKAATDAAQKADTIRKQATTQEQAFQEQTRLLAGLQARRDSLSQQIQALKAMLENRLNEESRCQKDQSQLPNTTSLKEKLDQATTQLARTRETLQQEQAKNNALTQKCSLLKERHEHLQADNRKQSERHDQLQVLIEDLTGRHATLLKASSVQTDESDVSQHEKQLQQDMEALRKLEADGQTLATQLSHITAALQEQQTLLEHHKESNSRYREDAIRLKERAEQAEETLSLLRHDAPLPEEAEVPESVSAEAEQVLCQSLKRAIRRREEMGPVNLCAEEEFQTARQEAERIAKEHQDLSAAIARLRGGVGAINREGRQRLMAVFADINAHFQKLFTRMFNGGKAHLQMVGNDDPLEAGLEIFAQPPGKKLSTLSLLSGGEQALTALSLIFAAFQCTPAPICVLDEVDAPLDDANVERFCTLIRDITKETGTRFLVITHHQLTMAHMDRLYGVTMQERGVSRLLSVNLDESIRMVNG</sequence>
<keyword evidence="2 6" id="KW-0547">Nucleotide-binding</keyword>
<dbReference type="PIRSF" id="PIRSF005719">
    <property type="entry name" value="SMC"/>
    <property type="match status" value="1"/>
</dbReference>
<dbReference type="Pfam" id="PF02463">
    <property type="entry name" value="SMC_N"/>
    <property type="match status" value="1"/>
</dbReference>
<dbReference type="Gene3D" id="3.40.50.300">
    <property type="entry name" value="P-loop containing nucleotide triphosphate hydrolases"/>
    <property type="match status" value="2"/>
</dbReference>
<comment type="subunit">
    <text evidence="6">Homodimer.</text>
</comment>
<name>A0ABT3W9Q8_9PROT</name>
<feature type="domain" description="RecF/RecN/SMC N-terminal" evidence="8">
    <location>
        <begin position="9"/>
        <end position="1499"/>
    </location>
</feature>
<evidence type="ECO:0000256" key="1">
    <source>
        <dbReference type="ARBA" id="ARBA00022490"/>
    </source>
</evidence>
<dbReference type="InterPro" id="IPR003395">
    <property type="entry name" value="RecF/RecN/SMC_N"/>
</dbReference>
<evidence type="ECO:0000256" key="3">
    <source>
        <dbReference type="ARBA" id="ARBA00022840"/>
    </source>
</evidence>
<evidence type="ECO:0000256" key="7">
    <source>
        <dbReference type="SAM" id="MobiDB-lite"/>
    </source>
</evidence>
<protein>
    <recommendedName>
        <fullName evidence="6">Chromosome partition protein Smc</fullName>
    </recommendedName>
</protein>
<dbReference type="CDD" id="cd03278">
    <property type="entry name" value="ABC_SMC_barmotin"/>
    <property type="match status" value="1"/>
</dbReference>
<proteinExistence type="inferred from homology"/>
<feature type="binding site" evidence="6">
    <location>
        <begin position="37"/>
        <end position="44"/>
    </location>
    <ligand>
        <name>ATP</name>
        <dbReference type="ChEBI" id="CHEBI:30616"/>
    </ligand>
</feature>
<feature type="coiled-coil region" evidence="6">
    <location>
        <begin position="472"/>
        <end position="651"/>
    </location>
</feature>
<keyword evidence="5 6" id="KW-0238">DNA-binding</keyword>
<accession>A0ABT3W9Q8</accession>
<evidence type="ECO:0000256" key="5">
    <source>
        <dbReference type="ARBA" id="ARBA00023125"/>
    </source>
</evidence>
<dbReference type="SUPFAM" id="SSF52540">
    <property type="entry name" value="P-loop containing nucleoside triphosphate hydrolases"/>
    <property type="match status" value="2"/>
</dbReference>
<feature type="coiled-coil region" evidence="6">
    <location>
        <begin position="256"/>
        <end position="290"/>
    </location>
</feature>
<reference evidence="9" key="1">
    <citation type="submission" date="2022-07" db="EMBL/GenBank/DDBJ databases">
        <title>Bombella genomes.</title>
        <authorList>
            <person name="Harer L."/>
            <person name="Styblova S."/>
            <person name="Ehrmann M."/>
        </authorList>
    </citation>
    <scope>NUCLEOTIDE SEQUENCE</scope>
    <source>
        <strain evidence="9">TMW 2.2559</strain>
    </source>
</reference>
<comment type="caution">
    <text evidence="9">The sequence shown here is derived from an EMBL/GenBank/DDBJ whole genome shotgun (WGS) entry which is preliminary data.</text>
</comment>
<evidence type="ECO:0000256" key="2">
    <source>
        <dbReference type="ARBA" id="ARBA00022741"/>
    </source>
</evidence>
<evidence type="ECO:0000256" key="6">
    <source>
        <dbReference type="HAMAP-Rule" id="MF_01894"/>
    </source>
</evidence>
<comment type="similarity">
    <text evidence="6">Belongs to the SMC family.</text>
</comment>
<comment type="function">
    <text evidence="6">Required for chromosome condensation and partitioning.</text>
</comment>
<dbReference type="InterPro" id="IPR011890">
    <property type="entry name" value="SMC_prok"/>
</dbReference>
<evidence type="ECO:0000259" key="8">
    <source>
        <dbReference type="Pfam" id="PF02463"/>
    </source>
</evidence>
<feature type="compositionally biased region" description="Polar residues" evidence="7">
    <location>
        <begin position="1105"/>
        <end position="1114"/>
    </location>
</feature>
<feature type="region of interest" description="Disordered" evidence="7">
    <location>
        <begin position="1099"/>
        <end position="1120"/>
    </location>
</feature>
<comment type="subcellular location">
    <subcellularLocation>
        <location evidence="6">Cytoplasm</location>
    </subcellularLocation>
</comment>
<feature type="coiled-coil region" evidence="6">
    <location>
        <begin position="410"/>
        <end position="437"/>
    </location>
</feature>
<evidence type="ECO:0000256" key="4">
    <source>
        <dbReference type="ARBA" id="ARBA00023054"/>
    </source>
</evidence>
<dbReference type="HAMAP" id="MF_01894">
    <property type="entry name" value="Smc_prok"/>
    <property type="match status" value="1"/>
</dbReference>
<evidence type="ECO:0000313" key="9">
    <source>
        <dbReference type="EMBL" id="MCX5615820.1"/>
    </source>
</evidence>
<feature type="coiled-coil region" evidence="6">
    <location>
        <begin position="1313"/>
        <end position="1340"/>
    </location>
</feature>
<dbReference type="RefSeq" id="WP_266126807.1">
    <property type="nucleotide sequence ID" value="NZ_JANIDV010000001.1"/>
</dbReference>